<evidence type="ECO:0000256" key="5">
    <source>
        <dbReference type="PIRNR" id="PIRNR005096"/>
    </source>
</evidence>
<organism evidence="9 10">
    <name type="scientific">Candidatus Rickettsiella isopodorum</name>
    <dbReference type="NCBI Taxonomy" id="1225476"/>
    <lineage>
        <taxon>Bacteria</taxon>
        <taxon>Pseudomonadati</taxon>
        <taxon>Pseudomonadota</taxon>
        <taxon>Gammaproteobacteria</taxon>
        <taxon>Legionellales</taxon>
        <taxon>Coxiellaceae</taxon>
        <taxon>Rickettsiella</taxon>
    </lineage>
</organism>
<evidence type="ECO:0000256" key="2">
    <source>
        <dbReference type="ARBA" id="ARBA00006206"/>
    </source>
</evidence>
<evidence type="ECO:0000256" key="3">
    <source>
        <dbReference type="ARBA" id="ARBA00023235"/>
    </source>
</evidence>
<dbReference type="PANTHER" id="PTHR10091:SF0">
    <property type="entry name" value="GALACTOSE MUTAROTASE"/>
    <property type="match status" value="1"/>
</dbReference>
<comment type="similarity">
    <text evidence="2 5">Belongs to the aldose epimerase family.</text>
</comment>
<dbReference type="Gene3D" id="2.70.98.10">
    <property type="match status" value="1"/>
</dbReference>
<evidence type="ECO:0000256" key="7">
    <source>
        <dbReference type="PIRSR" id="PIRSR005096-2"/>
    </source>
</evidence>
<keyword evidence="3 5" id="KW-0413">Isomerase</keyword>
<evidence type="ECO:0000256" key="8">
    <source>
        <dbReference type="PIRSR" id="PIRSR005096-3"/>
    </source>
</evidence>
<comment type="caution">
    <text evidence="9">The sequence shown here is derived from an EMBL/GenBank/DDBJ whole genome shotgun (WGS) entry which is preliminary data.</text>
</comment>
<dbReference type="InterPro" id="IPR047215">
    <property type="entry name" value="Galactose_mutarotase-like"/>
</dbReference>
<dbReference type="STRING" id="1225476.A1D18_05995"/>
<comment type="catalytic activity">
    <reaction evidence="5">
        <text>alpha-D-glucose = beta-D-glucose</text>
        <dbReference type="Rhea" id="RHEA:10264"/>
        <dbReference type="ChEBI" id="CHEBI:15903"/>
        <dbReference type="ChEBI" id="CHEBI:17925"/>
        <dbReference type="EC" id="5.1.3.3"/>
    </reaction>
</comment>
<comment type="pathway">
    <text evidence="1 5">Carbohydrate metabolism; hexose metabolism.</text>
</comment>
<dbReference type="NCBIfam" id="NF008277">
    <property type="entry name" value="PRK11055.1"/>
    <property type="match status" value="1"/>
</dbReference>
<sequence>MQKIVCQSSAFGKLPDGQLITQYTLRNPSGMSISIINYGATLSSVQVPNSQGNMQELTLGFDHLDAYLAHEFYFGATIGRVANRIANAHFNYQKKDYFLSKNKNFAHHLHGGEKGLDKVVWQCEVAIQENQASVNFFYMSPDGDQGYPGSLDIKITYTLTLDNELKISFQAETDQATPVDLTNHAYWNLAGAGCGTILDHVLQIFSDRYVVTDKDLLPTGQIADVKGTPFDFRKPHSIGEHIKDIAIKGYDLCYLLPPIINHQPQFIAKIKEPISGRILEVYTTQPGLQFYIGNSLRDYPIGAGLRTQRYGAFCMETQNLPGAVNYPKFPSPFLLPGDRYQHESIYRLIW</sequence>
<dbReference type="AlphaFoldDB" id="A0A1J8P3S0"/>
<gene>
    <name evidence="9" type="ORF">A1D18_05995</name>
</gene>
<dbReference type="InterPro" id="IPR008183">
    <property type="entry name" value="Aldose_1/G6P_1-epimerase"/>
</dbReference>
<dbReference type="InterPro" id="IPR014718">
    <property type="entry name" value="GH-type_carb-bd"/>
</dbReference>
<dbReference type="EMBL" id="LUKY01000033">
    <property type="protein sequence ID" value="OIZ94388.1"/>
    <property type="molecule type" value="Genomic_DNA"/>
</dbReference>
<feature type="active site" description="Proton acceptor" evidence="6">
    <location>
        <position position="316"/>
    </location>
</feature>
<dbReference type="PIRSF" id="PIRSF005096">
    <property type="entry name" value="GALM"/>
    <property type="match status" value="1"/>
</dbReference>
<proteinExistence type="inferred from homology"/>
<keyword evidence="4 5" id="KW-0119">Carbohydrate metabolism</keyword>
<dbReference type="CDD" id="cd09019">
    <property type="entry name" value="galactose_mutarotase_like"/>
    <property type="match status" value="1"/>
</dbReference>
<feature type="binding site" evidence="7">
    <location>
        <position position="251"/>
    </location>
    <ligand>
        <name>beta-D-galactose</name>
        <dbReference type="ChEBI" id="CHEBI:27667"/>
    </ligand>
</feature>
<evidence type="ECO:0000256" key="6">
    <source>
        <dbReference type="PIRSR" id="PIRSR005096-1"/>
    </source>
</evidence>
<name>A0A1J8P3S0_9COXI</name>
<dbReference type="InterPro" id="IPR015443">
    <property type="entry name" value="Aldose_1-epimerase"/>
</dbReference>
<dbReference type="OrthoDB" id="9779408at2"/>
<accession>A0A1J8P3S0</accession>
<dbReference type="GO" id="GO:0004034">
    <property type="term" value="F:aldose 1-epimerase activity"/>
    <property type="evidence" value="ECO:0007669"/>
    <property type="project" value="UniProtKB-EC"/>
</dbReference>
<dbReference type="SUPFAM" id="SSF74650">
    <property type="entry name" value="Galactose mutarotase-like"/>
    <property type="match status" value="1"/>
</dbReference>
<protein>
    <recommendedName>
        <fullName evidence="5">Aldose 1-epimerase</fullName>
        <ecNumber evidence="5">5.1.3.3</ecNumber>
    </recommendedName>
</protein>
<reference evidence="9 10" key="1">
    <citation type="submission" date="2016-03" db="EMBL/GenBank/DDBJ databases">
        <title>Comparative genomics of Rickettsiella.</title>
        <authorList>
            <person name="Chandler C."/>
            <person name="Wang Y."/>
        </authorList>
    </citation>
    <scope>NUCLEOTIDE SEQUENCE [LARGE SCALE GENOMIC DNA]</scope>
    <source>
        <strain evidence="9 10">RCFS May 2013</strain>
    </source>
</reference>
<dbReference type="UniPathway" id="UPA00242"/>
<dbReference type="PANTHER" id="PTHR10091">
    <property type="entry name" value="ALDOSE-1-EPIMERASE"/>
    <property type="match status" value="1"/>
</dbReference>
<dbReference type="GO" id="GO:0030246">
    <property type="term" value="F:carbohydrate binding"/>
    <property type="evidence" value="ECO:0007669"/>
    <property type="project" value="InterPro"/>
</dbReference>
<dbReference type="GO" id="GO:0033499">
    <property type="term" value="P:galactose catabolic process via UDP-galactose, Leloir pathway"/>
    <property type="evidence" value="ECO:0007669"/>
    <property type="project" value="TreeGrafter"/>
</dbReference>
<dbReference type="Proteomes" id="UP000183924">
    <property type="component" value="Unassembled WGS sequence"/>
</dbReference>
<evidence type="ECO:0000313" key="10">
    <source>
        <dbReference type="Proteomes" id="UP000183924"/>
    </source>
</evidence>
<dbReference type="EC" id="5.1.3.3" evidence="5"/>
<dbReference type="GO" id="GO:0006006">
    <property type="term" value="P:glucose metabolic process"/>
    <property type="evidence" value="ECO:0007669"/>
    <property type="project" value="TreeGrafter"/>
</dbReference>
<dbReference type="InterPro" id="IPR011013">
    <property type="entry name" value="Gal_mutarotase_sf_dom"/>
</dbReference>
<feature type="active site" description="Proton donor" evidence="6">
    <location>
        <position position="184"/>
    </location>
</feature>
<dbReference type="Pfam" id="PF01263">
    <property type="entry name" value="Aldose_epim"/>
    <property type="match status" value="1"/>
</dbReference>
<feature type="binding site" evidence="8">
    <location>
        <begin position="184"/>
        <end position="186"/>
    </location>
    <ligand>
        <name>beta-D-galactose</name>
        <dbReference type="ChEBI" id="CHEBI:27667"/>
    </ligand>
</feature>
<evidence type="ECO:0000313" key="9">
    <source>
        <dbReference type="EMBL" id="OIZ94388.1"/>
    </source>
</evidence>
<dbReference type="RefSeq" id="WP_071662877.1">
    <property type="nucleotide sequence ID" value="NZ_LUKY01000033.1"/>
</dbReference>
<evidence type="ECO:0000256" key="4">
    <source>
        <dbReference type="ARBA" id="ARBA00023277"/>
    </source>
</evidence>
<keyword evidence="10" id="KW-1185">Reference proteome</keyword>
<feature type="binding site" evidence="8">
    <location>
        <begin position="83"/>
        <end position="84"/>
    </location>
    <ligand>
        <name>beta-D-galactose</name>
        <dbReference type="ChEBI" id="CHEBI:27667"/>
    </ligand>
</feature>
<evidence type="ECO:0000256" key="1">
    <source>
        <dbReference type="ARBA" id="ARBA00005028"/>
    </source>
</evidence>